<dbReference type="InterPro" id="IPR038765">
    <property type="entry name" value="Papain-like_cys_pep_sf"/>
</dbReference>
<feature type="domain" description="USP" evidence="2">
    <location>
        <begin position="62"/>
        <end position="374"/>
    </location>
</feature>
<evidence type="ECO:0000256" key="1">
    <source>
        <dbReference type="ARBA" id="ARBA00009085"/>
    </source>
</evidence>
<dbReference type="GO" id="GO:0005634">
    <property type="term" value="C:nucleus"/>
    <property type="evidence" value="ECO:0007669"/>
    <property type="project" value="TreeGrafter"/>
</dbReference>
<dbReference type="AlphaFoldDB" id="A0A7R9BMW2"/>
<dbReference type="Gene3D" id="3.90.70.10">
    <property type="entry name" value="Cysteine proteinases"/>
    <property type="match status" value="1"/>
</dbReference>
<evidence type="ECO:0000313" key="4">
    <source>
        <dbReference type="Proteomes" id="UP000678499"/>
    </source>
</evidence>
<evidence type="ECO:0000259" key="2">
    <source>
        <dbReference type="PROSITE" id="PS50235"/>
    </source>
</evidence>
<evidence type="ECO:0000313" key="3">
    <source>
        <dbReference type="EMBL" id="CAD7276903.1"/>
    </source>
</evidence>
<comment type="similarity">
    <text evidence="1">Belongs to the peptidase C19 family.</text>
</comment>
<dbReference type="InterPro" id="IPR028889">
    <property type="entry name" value="USP"/>
</dbReference>
<dbReference type="InterPro" id="IPR001394">
    <property type="entry name" value="Peptidase_C19_UCH"/>
</dbReference>
<dbReference type="GO" id="GO:0004843">
    <property type="term" value="F:cysteine-type deubiquitinase activity"/>
    <property type="evidence" value="ECO:0007669"/>
    <property type="project" value="InterPro"/>
</dbReference>
<gene>
    <name evidence="3" type="ORF">NMOB1V02_LOCUS4651</name>
</gene>
<dbReference type="EMBL" id="CAJPEX010000744">
    <property type="protein sequence ID" value="CAG0917055.1"/>
    <property type="molecule type" value="Genomic_DNA"/>
</dbReference>
<dbReference type="Proteomes" id="UP000678499">
    <property type="component" value="Unassembled WGS sequence"/>
</dbReference>
<dbReference type="OrthoDB" id="6375697at2759"/>
<accession>A0A7R9BMW2</accession>
<name>A0A7R9BMW2_9CRUS</name>
<organism evidence="3">
    <name type="scientific">Notodromas monacha</name>
    <dbReference type="NCBI Taxonomy" id="399045"/>
    <lineage>
        <taxon>Eukaryota</taxon>
        <taxon>Metazoa</taxon>
        <taxon>Ecdysozoa</taxon>
        <taxon>Arthropoda</taxon>
        <taxon>Crustacea</taxon>
        <taxon>Oligostraca</taxon>
        <taxon>Ostracoda</taxon>
        <taxon>Podocopa</taxon>
        <taxon>Podocopida</taxon>
        <taxon>Cypridocopina</taxon>
        <taxon>Cypridoidea</taxon>
        <taxon>Cyprididae</taxon>
        <taxon>Notodromas</taxon>
    </lineage>
</organism>
<dbReference type="EMBL" id="OA882781">
    <property type="protein sequence ID" value="CAD7276903.1"/>
    <property type="molecule type" value="Genomic_DNA"/>
</dbReference>
<dbReference type="PANTHER" id="PTHR24006">
    <property type="entry name" value="UBIQUITIN CARBOXYL-TERMINAL HYDROLASE"/>
    <property type="match status" value="1"/>
</dbReference>
<reference evidence="3" key="1">
    <citation type="submission" date="2020-11" db="EMBL/GenBank/DDBJ databases">
        <authorList>
            <person name="Tran Van P."/>
        </authorList>
    </citation>
    <scope>NUCLEOTIDE SEQUENCE</scope>
</reference>
<dbReference type="PROSITE" id="PS50235">
    <property type="entry name" value="USP_3"/>
    <property type="match status" value="1"/>
</dbReference>
<dbReference type="InterPro" id="IPR050164">
    <property type="entry name" value="Peptidase_C19"/>
</dbReference>
<protein>
    <recommendedName>
        <fullName evidence="2">USP domain-containing protein</fullName>
    </recommendedName>
</protein>
<sequence>MTKRASSPDADDIPLIVCLPGECRSNCESVLCFNELGEKDWLKDMQSVDSPEFSVRIPSEAVGLWNLGATCYVNAVAQVLLRLPVFKRLLKWDPSLLENEELRAFEESNDGSVYPRSTLGNVIILMRLMKETTRIAVDPSFLTRVLGLDNDELQDASTFSKFFMNRCLTDLQGQRDPQLKNFFKNFSGEIRSRAECIKCGLKSEEVMIKLVHPFVPIPDGSVRTGCRTVMSAFNGIPTEYAQITCGRCKEGMSIVRSTLETIPPYLTFRIGRVNASGAKVGDTVSFPEKFCLSKLYPNGPNEYRLVGVVFHRGILLDEYHFSSSVWDLETQKWQNFDDHLTKTDDFIRFETWKSESNPIVYTSESAAMLFYLREDYQKLDCHPVEFPAWTDAFVQSDEKKFQKACVEKQQIDAELEKLDKKKVEIIKQFYNDILPNAMKENHQDWVLIPKYSIVQYLEVNRSSFLTKFNVMDVECEHGKLHPTKISVFLKLVSPAFGADVAEFGHSWSLNDVCEVCRRTPKMLIKLHEQMYYDDARLKREASAQKENRSAPAFWIYKRDYSSWKKLARVEALEGLRNQYQVQKIIKHEKNYYNSDACCSHNNRVMDENLLISVTARAWEILCKYFETYVEMPVVTEACFECVRLQEIVVGKTEERKELAKVLGQSQTWAINPMKRFIPRVASKGDQVFFVPIEFAVKLINFIKNPVSAEFPSTLDMSAVLCEHGKVLRDPRCYKDFIPVKVSAIKQLKKVSFLKLVSATATKDHPEEMLDFQLDPELCKPCMESEMQAEKAKQYVYKKQSFFCEMVSVRKDVFASILSCVEENDMVNLTKLTRKEPRMMNMKETLGLISERKGERGGKCMIFSSDMKLADVKSLMAECFKVHAASVGVAVDGRLLTSMDSSLEALKVKPMSHLKVIHVLKETERGGFTSKASIV</sequence>
<proteinExistence type="inferred from homology"/>
<dbReference type="GO" id="GO:0005829">
    <property type="term" value="C:cytosol"/>
    <property type="evidence" value="ECO:0007669"/>
    <property type="project" value="TreeGrafter"/>
</dbReference>
<dbReference type="Pfam" id="PF00443">
    <property type="entry name" value="UCH"/>
    <property type="match status" value="1"/>
</dbReference>
<dbReference type="SUPFAM" id="SSF54001">
    <property type="entry name" value="Cysteine proteinases"/>
    <property type="match status" value="1"/>
</dbReference>
<dbReference type="GO" id="GO:0016579">
    <property type="term" value="P:protein deubiquitination"/>
    <property type="evidence" value="ECO:0007669"/>
    <property type="project" value="InterPro"/>
</dbReference>
<keyword evidence="4" id="KW-1185">Reference proteome</keyword>